<comment type="similarity">
    <text evidence="2">Belongs to the PBP/GOBP family.</text>
</comment>
<accession>A0A2S2QDH2</accession>
<evidence type="ECO:0000256" key="2">
    <source>
        <dbReference type="ARBA" id="ARBA00008098"/>
    </source>
</evidence>
<organism evidence="6">
    <name type="scientific">Sipha flava</name>
    <name type="common">yellow sugarcane aphid</name>
    <dbReference type="NCBI Taxonomy" id="143950"/>
    <lineage>
        <taxon>Eukaryota</taxon>
        <taxon>Metazoa</taxon>
        <taxon>Ecdysozoa</taxon>
        <taxon>Arthropoda</taxon>
        <taxon>Hexapoda</taxon>
        <taxon>Insecta</taxon>
        <taxon>Pterygota</taxon>
        <taxon>Neoptera</taxon>
        <taxon>Paraneoptera</taxon>
        <taxon>Hemiptera</taxon>
        <taxon>Sternorrhyncha</taxon>
        <taxon>Aphidomorpha</taxon>
        <taxon>Aphidoidea</taxon>
        <taxon>Aphididae</taxon>
        <taxon>Sipha</taxon>
    </lineage>
</organism>
<keyword evidence="3" id="KW-0964">Secreted</keyword>
<dbReference type="OrthoDB" id="5978988at2759"/>
<dbReference type="AlphaFoldDB" id="A0A2S2QDH2"/>
<evidence type="ECO:0000256" key="5">
    <source>
        <dbReference type="SAM" id="SignalP"/>
    </source>
</evidence>
<reference evidence="6" key="1">
    <citation type="submission" date="2018-04" db="EMBL/GenBank/DDBJ databases">
        <title>Transcriptome assembly of Sipha flava.</title>
        <authorList>
            <person name="Scully E.D."/>
            <person name="Geib S.M."/>
            <person name="Palmer N.A."/>
            <person name="Koch K."/>
            <person name="Bradshaw J."/>
            <person name="Heng-Moss T."/>
            <person name="Sarath G."/>
        </authorList>
    </citation>
    <scope>NUCLEOTIDE SEQUENCE</scope>
</reference>
<dbReference type="GO" id="GO:0005549">
    <property type="term" value="F:odorant binding"/>
    <property type="evidence" value="ECO:0007669"/>
    <property type="project" value="InterPro"/>
</dbReference>
<dbReference type="InterPro" id="IPR036728">
    <property type="entry name" value="PBP_GOBP_sf"/>
</dbReference>
<dbReference type="Pfam" id="PF01395">
    <property type="entry name" value="PBP_GOBP"/>
    <property type="match status" value="1"/>
</dbReference>
<dbReference type="SMART" id="SM00708">
    <property type="entry name" value="PhBP"/>
    <property type="match status" value="1"/>
</dbReference>
<dbReference type="GO" id="GO:0007608">
    <property type="term" value="P:sensory perception of smell"/>
    <property type="evidence" value="ECO:0007669"/>
    <property type="project" value="TreeGrafter"/>
</dbReference>
<dbReference type="PANTHER" id="PTHR11857:SF43">
    <property type="entry name" value="GEO07291P1-RELATED"/>
    <property type="match status" value="1"/>
</dbReference>
<keyword evidence="4 5" id="KW-0732">Signal</keyword>
<dbReference type="PANTHER" id="PTHR11857">
    <property type="entry name" value="ODORANT BINDING PROTEIN-RELATED"/>
    <property type="match status" value="1"/>
</dbReference>
<dbReference type="SUPFAM" id="SSF47565">
    <property type="entry name" value="Insect pheromone/odorant-binding proteins"/>
    <property type="match status" value="1"/>
</dbReference>
<comment type="subcellular location">
    <subcellularLocation>
        <location evidence="1">Secreted</location>
    </subcellularLocation>
</comment>
<evidence type="ECO:0000313" key="6">
    <source>
        <dbReference type="EMBL" id="MBY75788.1"/>
    </source>
</evidence>
<sequence>MENLRSTGTVFAIVMITVLLLARQSSARPQPDEVEDMKKALYSACSGKSPITEEMKSNAKNGIFSEERNFKCFLMCTFEELSLIDEEGVIDGEAMESMVIDDIKPMIKEAVKSCLPDIAGKPDPCEVAFNFVKCGANINAKLIEMLPL</sequence>
<dbReference type="GO" id="GO:0005615">
    <property type="term" value="C:extracellular space"/>
    <property type="evidence" value="ECO:0007669"/>
    <property type="project" value="TreeGrafter"/>
</dbReference>
<dbReference type="EMBL" id="GGMS01006585">
    <property type="protein sequence ID" value="MBY75788.1"/>
    <property type="molecule type" value="Transcribed_RNA"/>
</dbReference>
<evidence type="ECO:0000256" key="4">
    <source>
        <dbReference type="ARBA" id="ARBA00022729"/>
    </source>
</evidence>
<dbReference type="InterPro" id="IPR006170">
    <property type="entry name" value="PBP/GOBP"/>
</dbReference>
<feature type="signal peptide" evidence="5">
    <location>
        <begin position="1"/>
        <end position="27"/>
    </location>
</feature>
<gene>
    <name evidence="6" type="primary">Pbprp1</name>
    <name evidence="6" type="ORF">g.88</name>
</gene>
<evidence type="ECO:0000256" key="1">
    <source>
        <dbReference type="ARBA" id="ARBA00004613"/>
    </source>
</evidence>
<feature type="chain" id="PRO_5015483921" evidence="5">
    <location>
        <begin position="28"/>
        <end position="148"/>
    </location>
</feature>
<evidence type="ECO:0000256" key="3">
    <source>
        <dbReference type="ARBA" id="ARBA00022525"/>
    </source>
</evidence>
<dbReference type="Gene3D" id="1.10.238.20">
    <property type="entry name" value="Pheromone/general odorant binding protein domain"/>
    <property type="match status" value="1"/>
</dbReference>
<protein>
    <submittedName>
        <fullName evidence="6">Pheromone-binding protein-related protein 1</fullName>
    </submittedName>
</protein>
<proteinExistence type="inferred from homology"/>
<dbReference type="CDD" id="cd23992">
    <property type="entry name" value="PBP_GOBP"/>
    <property type="match status" value="1"/>
</dbReference>
<name>A0A2S2QDH2_9HEMI</name>